<sequence length="739" mass="79872">MNAATQAKADSAAESGVDPHSITTSISLHEMRPRMLKRDDTFAVLDRNGDAMPAPGGPEGLYHRDTRHLSRLELRLAGEKPLLLSSAVSDDGAVLTCDLTNPDIAGDGRRPEIEHDQLHLRRSKFLRNSTCYERITVRSYASETLALDVELRFGADFADLFEVRGERRPRRGVQHRPETAADGVTLSYTGLDGKRRGTRLRFDPAPARVSGDRAAFDLTLAPGERRTILVETRCEAEGVAAEDGPPQPARAAFLRALWEDSRARRAAMARTASVATSDTGFDEMIGRSVADLAMLTTQTPEGPYPYAGVPWFSTVFGRDALVTAWLVLWLDPAIALGVLRHLAAMQATTTDHAADSEPGKILHEVRNGEMAELGEVPFRRYYGSVDSTPLFVALAGAWLDRTGDAETLRPLWPNIEAALRWIETHGDRDGDGFVEYGRMTEAGLANQGWKDSWDSVMHADGTLAKGPIALCEVQAYAYAAYRAGARIARALGLPHQRADALEKKAETLRERFEAAFWCEDIGTYALALDGAKKPCRVRSSNAGHVLLGGIAAPERAAAVAKQLLSGAFHSGWGIRTLAVTEARYNPMSYHNGSVWPHDNALIGLGLARYGHYAAAARVLEGLAAAAGKLDLRRLPELFCGFPRRGGQGPTAYPVACAPQAWAAAAPIGLLGACLGLSFDPAERIVRLERSVLPNGLDRVMLRGLSIGDARIDLNLRRAADSVAMSVSGRNGDIGAVLVA</sequence>
<dbReference type="Proteomes" id="UP001501588">
    <property type="component" value="Unassembled WGS sequence"/>
</dbReference>
<dbReference type="Pfam" id="PF14742">
    <property type="entry name" value="GDE_N_bis"/>
    <property type="match status" value="1"/>
</dbReference>
<evidence type="ECO:0000313" key="5">
    <source>
        <dbReference type="Proteomes" id="UP001501588"/>
    </source>
</evidence>
<evidence type="ECO:0000256" key="1">
    <source>
        <dbReference type="SAM" id="MobiDB-lite"/>
    </source>
</evidence>
<proteinExistence type="predicted"/>
<dbReference type="RefSeq" id="WP_343898297.1">
    <property type="nucleotide sequence ID" value="NZ_BAAAFZ010000124.1"/>
</dbReference>
<dbReference type="InterPro" id="IPR054491">
    <property type="entry name" value="MGH1-like_GH"/>
</dbReference>
<dbReference type="Gene3D" id="1.50.10.10">
    <property type="match status" value="1"/>
</dbReference>
<dbReference type="SUPFAM" id="SSF48208">
    <property type="entry name" value="Six-hairpin glycosidases"/>
    <property type="match status" value="1"/>
</dbReference>
<evidence type="ECO:0000259" key="2">
    <source>
        <dbReference type="Pfam" id="PF14742"/>
    </source>
</evidence>
<organism evidence="4 5">
    <name type="scientific">Craurococcus roseus</name>
    <dbReference type="NCBI Taxonomy" id="77585"/>
    <lineage>
        <taxon>Bacteria</taxon>
        <taxon>Pseudomonadati</taxon>
        <taxon>Pseudomonadota</taxon>
        <taxon>Alphaproteobacteria</taxon>
        <taxon>Acetobacterales</taxon>
        <taxon>Acetobacteraceae</taxon>
        <taxon>Craurococcus</taxon>
    </lineage>
</organism>
<accession>A0ABP3RI73</accession>
<dbReference type="InterPro" id="IPR032856">
    <property type="entry name" value="GDE_N_bis"/>
</dbReference>
<evidence type="ECO:0000313" key="4">
    <source>
        <dbReference type="EMBL" id="GAA0607989.1"/>
    </source>
</evidence>
<keyword evidence="5" id="KW-1185">Reference proteome</keyword>
<comment type="caution">
    <text evidence="4">The sequence shown here is derived from an EMBL/GenBank/DDBJ whole genome shotgun (WGS) entry which is preliminary data.</text>
</comment>
<feature type="domain" description="Putative glycogen debranching enzyme N-terminal" evidence="2">
    <location>
        <begin position="36"/>
        <end position="229"/>
    </location>
</feature>
<reference evidence="5" key="1">
    <citation type="journal article" date="2019" name="Int. J. Syst. Evol. Microbiol.">
        <title>The Global Catalogue of Microorganisms (GCM) 10K type strain sequencing project: providing services to taxonomists for standard genome sequencing and annotation.</title>
        <authorList>
            <consortium name="The Broad Institute Genomics Platform"/>
            <consortium name="The Broad Institute Genome Sequencing Center for Infectious Disease"/>
            <person name="Wu L."/>
            <person name="Ma J."/>
        </authorList>
    </citation>
    <scope>NUCLEOTIDE SEQUENCE [LARGE SCALE GENOMIC DNA]</scope>
    <source>
        <strain evidence="5">JCM 9933</strain>
    </source>
</reference>
<dbReference type="InterPro" id="IPR012341">
    <property type="entry name" value="6hp_glycosidase-like_sf"/>
</dbReference>
<dbReference type="Pfam" id="PF22422">
    <property type="entry name" value="MGH1-like_GH"/>
    <property type="match status" value="1"/>
</dbReference>
<evidence type="ECO:0000259" key="3">
    <source>
        <dbReference type="Pfam" id="PF22422"/>
    </source>
</evidence>
<gene>
    <name evidence="4" type="ORF">GCM10009416_51000</name>
</gene>
<dbReference type="InterPro" id="IPR008928">
    <property type="entry name" value="6-hairpin_glycosidase_sf"/>
</dbReference>
<name>A0ABP3RI73_9PROT</name>
<protein>
    <submittedName>
        <fullName evidence="4">Amylo-alpha-1,6-glucosidase</fullName>
    </submittedName>
</protein>
<feature type="region of interest" description="Disordered" evidence="1">
    <location>
        <begin position="1"/>
        <end position="29"/>
    </location>
</feature>
<dbReference type="EMBL" id="BAAAFZ010000124">
    <property type="protein sequence ID" value="GAA0607989.1"/>
    <property type="molecule type" value="Genomic_DNA"/>
</dbReference>
<feature type="domain" description="Mannosylglycerate hydrolase MGH1-like glycoside hydrolase" evidence="3">
    <location>
        <begin position="319"/>
        <end position="628"/>
    </location>
</feature>